<dbReference type="OMA" id="IYNDTHH"/>
<evidence type="ECO:0000313" key="4">
    <source>
        <dbReference type="EnsemblPlants" id="Solyc03g111797.1.1"/>
    </source>
</evidence>
<evidence type="ECO:0000313" key="5">
    <source>
        <dbReference type="Proteomes" id="UP000004994"/>
    </source>
</evidence>
<feature type="region of interest" description="Disordered" evidence="1">
    <location>
        <begin position="1"/>
        <end position="21"/>
    </location>
</feature>
<dbReference type="OrthoDB" id="1145248at2759"/>
<dbReference type="PaxDb" id="4081-Solyc03g111810.2.1"/>
<dbReference type="Proteomes" id="UP000004994">
    <property type="component" value="Chromosome 3"/>
</dbReference>
<reference evidence="4" key="1">
    <citation type="journal article" date="2012" name="Nature">
        <title>The tomato genome sequence provides insights into fleshy fruit evolution.</title>
        <authorList>
            <consortium name="Tomato Genome Consortium"/>
        </authorList>
    </citation>
    <scope>NUCLEOTIDE SEQUENCE [LARGE SCALE GENOMIC DNA]</scope>
    <source>
        <strain evidence="4">cv. Heinz 1706</strain>
    </source>
</reference>
<dbReference type="Pfam" id="PF14576">
    <property type="entry name" value="SEO_N"/>
    <property type="match status" value="1"/>
</dbReference>
<dbReference type="GeneID" id="101251462"/>
<dbReference type="InParanoid" id="A0A3Q7FR78"/>
<dbReference type="Pfam" id="PF14577">
    <property type="entry name" value="SEO_C"/>
    <property type="match status" value="1"/>
</dbReference>
<evidence type="ECO:0000256" key="1">
    <source>
        <dbReference type="SAM" id="MobiDB-lite"/>
    </source>
</evidence>
<proteinExistence type="predicted"/>
<dbReference type="PANTHER" id="PTHR33232:SF12">
    <property type="entry name" value="PROTEIN SIEVE ELEMENT OCCLUSION B-LIKE"/>
    <property type="match status" value="1"/>
</dbReference>
<dbReference type="FunCoup" id="A0A3Q7FR78">
    <property type="interactions" value="338"/>
</dbReference>
<dbReference type="KEGG" id="sly:101251462"/>
<feature type="domain" description="Sieve element occlusion C-terminal" evidence="3">
    <location>
        <begin position="492"/>
        <end position="723"/>
    </location>
</feature>
<reference evidence="4" key="2">
    <citation type="submission" date="2019-01" db="UniProtKB">
        <authorList>
            <consortium name="EnsemblPlants"/>
        </authorList>
    </citation>
    <scope>IDENTIFICATION</scope>
    <source>
        <strain evidence="4">cv. Heinz 1706</strain>
    </source>
</reference>
<dbReference type="PANTHER" id="PTHR33232">
    <property type="entry name" value="PROTEIN SIEVE ELEMENT OCCLUSION B-LIKE"/>
    <property type="match status" value="1"/>
</dbReference>
<dbReference type="GO" id="GO:0010088">
    <property type="term" value="P:phloem development"/>
    <property type="evidence" value="ECO:0007669"/>
    <property type="project" value="InterPro"/>
</dbReference>
<evidence type="ECO:0000259" key="3">
    <source>
        <dbReference type="Pfam" id="PF14577"/>
    </source>
</evidence>
<dbReference type="Gramene" id="Solyc03g111797.1.1">
    <property type="protein sequence ID" value="Solyc03g111797.1.1"/>
    <property type="gene ID" value="Solyc03g111797.1"/>
</dbReference>
<sequence length="724" mass="82566">MASHALVPAAATTRGMKPTQQAMTKRERPVFSLSDDHAMSKKILDTHNPDGREVDVNVILHIVEDVFQHSYPAAMDGVLNGAGAHHLEGNIEALKLEEKASLAFDGILEGLAYIIHKVSCELTCKCSSGGHDAHSTTMSVLGMLSGYQWDAKLVISLAAFAVTYGEFWLVAQMFATHPLAKSVAILKQLPDIMEHSASLRSRFDAINELIKAILEVTKIIMEFKKLPSQYITEDQPPLSVAISHIPTAVYWTIKSIVACASQLTTLLGMSYDMIVATTADTWEMSSSTHKLKNISEHLRVELNRCYAHIQEKMHVEYFQMLVHLFEATQFDNMKIMRAMIYIKDDLLPLEVGTTHTRASVEVLRRKTVLLLLSDLDASHEEILVLSQIYLESRSRPEFQYEIVWLPIVDRSKGWNDAQEQKFKELQALMPWYTLHHPSLLEPAIVKFVKEKWHFTKKMMLVTLDPQQGKVACPNAIHMAWIWGNLAYPFTLSKEESLWNMESWRLELVVDGIDPNLIDWMASGKFICLYGGEDMDWIRNFTKSARSVAQRAGIDLQMLYVGKSNNKERVRRINSMITAENLSYCLMDLTSVWYFWTRIESMFYSKMQLGKTIQEDKVMQEVLTMLSFDGSDQGWALISRGSFEMARAKSQIITKTLDDYTVWEEDARVKGFVPALIEYFLQLHTPEHCNRLILPGLDGDIPEMIVCAECGRPMERFFMYRCCTD</sequence>
<feature type="domain" description="Sieve element occlusion N-terminal" evidence="2">
    <location>
        <begin position="34"/>
        <end position="328"/>
    </location>
</feature>
<name>A0A3Q7FR78_SOLLC</name>
<dbReference type="InterPro" id="IPR027942">
    <property type="entry name" value="SEO_N"/>
</dbReference>
<accession>A0A3Q7FR78</accession>
<dbReference type="STRING" id="4081.A0A3Q7FR78"/>
<dbReference type="AlphaFoldDB" id="A0A3Q7FR78"/>
<dbReference type="EnsemblPlants" id="Solyc03g111797.1.1">
    <property type="protein sequence ID" value="Solyc03g111797.1.1"/>
    <property type="gene ID" value="Solyc03g111797.1"/>
</dbReference>
<dbReference type="InterPro" id="IPR027944">
    <property type="entry name" value="SEO_C"/>
</dbReference>
<protein>
    <submittedName>
        <fullName evidence="4">Uncharacterized protein</fullName>
    </submittedName>
</protein>
<dbReference type="InterPro" id="IPR039299">
    <property type="entry name" value="SEOA"/>
</dbReference>
<evidence type="ECO:0000259" key="2">
    <source>
        <dbReference type="Pfam" id="PF14576"/>
    </source>
</evidence>
<organism evidence="4">
    <name type="scientific">Solanum lycopersicum</name>
    <name type="common">Tomato</name>
    <name type="synonym">Lycopersicon esculentum</name>
    <dbReference type="NCBI Taxonomy" id="4081"/>
    <lineage>
        <taxon>Eukaryota</taxon>
        <taxon>Viridiplantae</taxon>
        <taxon>Streptophyta</taxon>
        <taxon>Embryophyta</taxon>
        <taxon>Tracheophyta</taxon>
        <taxon>Spermatophyta</taxon>
        <taxon>Magnoliopsida</taxon>
        <taxon>eudicotyledons</taxon>
        <taxon>Gunneridae</taxon>
        <taxon>Pentapetalae</taxon>
        <taxon>asterids</taxon>
        <taxon>lamiids</taxon>
        <taxon>Solanales</taxon>
        <taxon>Solanaceae</taxon>
        <taxon>Solanoideae</taxon>
        <taxon>Solaneae</taxon>
        <taxon>Solanum</taxon>
        <taxon>Solanum subgen. Lycopersicon</taxon>
    </lineage>
</organism>
<keyword evidence="5" id="KW-1185">Reference proteome</keyword>